<evidence type="ECO:0000256" key="15">
    <source>
        <dbReference type="RuleBase" id="RU367158"/>
    </source>
</evidence>
<comment type="pathway">
    <text evidence="3 15">Cofactor biosynthesis; L-ascorbate biosynthesis via UDP-alpha-D-glucuronate pathway; L-ascorbate from UDP-alpha-D-glucuronate: step 4/4.</text>
</comment>
<comment type="caution">
    <text evidence="17">The sequence shown here is derived from an EMBL/GenBank/DDBJ whole genome shotgun (WGS) entry which is preliminary data.</text>
</comment>
<dbReference type="GO" id="GO:0003885">
    <property type="term" value="F:D-arabinono-1,4-lactone oxidase activity"/>
    <property type="evidence" value="ECO:0007669"/>
    <property type="project" value="UniProtKB-UniRule"/>
</dbReference>
<keyword evidence="8" id="KW-0812">Transmembrane</keyword>
<comment type="similarity">
    <text evidence="4 15">Belongs to the oxygen-dependent FAD-linked oxidoreductase family.</text>
</comment>
<evidence type="ECO:0000256" key="9">
    <source>
        <dbReference type="ARBA" id="ARBA00022824"/>
    </source>
</evidence>
<dbReference type="InterPro" id="IPR036318">
    <property type="entry name" value="FAD-bd_PCMH-like_sf"/>
</dbReference>
<proteinExistence type="inferred from homology"/>
<dbReference type="PROSITE" id="PS00862">
    <property type="entry name" value="OX2_COVAL_FAD"/>
    <property type="match status" value="1"/>
</dbReference>
<dbReference type="InterPro" id="IPR016167">
    <property type="entry name" value="FAD-bd_PCMH_sub1"/>
</dbReference>
<dbReference type="InterPro" id="IPR016169">
    <property type="entry name" value="FAD-bd_PCMH_sub2"/>
</dbReference>
<dbReference type="InterPro" id="IPR006094">
    <property type="entry name" value="Oxid_FAD_bind_N"/>
</dbReference>
<dbReference type="SUPFAM" id="SSF56176">
    <property type="entry name" value="FAD-binding/transporter-associated domain-like"/>
    <property type="match status" value="1"/>
</dbReference>
<evidence type="ECO:0000256" key="12">
    <source>
        <dbReference type="ARBA" id="ARBA00022989"/>
    </source>
</evidence>
<reference evidence="17" key="1">
    <citation type="submission" date="2023-01" db="EMBL/GenBank/DDBJ databases">
        <title>Genome assembly of the deep-sea coral Lophelia pertusa.</title>
        <authorList>
            <person name="Herrera S."/>
            <person name="Cordes E."/>
        </authorList>
    </citation>
    <scope>NUCLEOTIDE SEQUENCE</scope>
    <source>
        <strain evidence="17">USNM1676648</strain>
        <tissue evidence="17">Polyp</tissue>
    </source>
</reference>
<evidence type="ECO:0000256" key="2">
    <source>
        <dbReference type="ARBA" id="ARBA00003303"/>
    </source>
</evidence>
<dbReference type="PIRSF" id="PIRSF000136">
    <property type="entry name" value="LGO_GLO"/>
    <property type="match status" value="1"/>
</dbReference>
<evidence type="ECO:0000256" key="8">
    <source>
        <dbReference type="ARBA" id="ARBA00022692"/>
    </source>
</evidence>
<dbReference type="EMBL" id="MU826351">
    <property type="protein sequence ID" value="KAJ7380922.1"/>
    <property type="molecule type" value="Genomic_DNA"/>
</dbReference>
<keyword evidence="12" id="KW-1133">Transmembrane helix</keyword>
<evidence type="ECO:0000256" key="10">
    <source>
        <dbReference type="ARBA" id="ARBA00022827"/>
    </source>
</evidence>
<dbReference type="Pfam" id="PF04030">
    <property type="entry name" value="ALO"/>
    <property type="match status" value="1"/>
</dbReference>
<dbReference type="PANTHER" id="PTHR43762">
    <property type="entry name" value="L-GULONOLACTONE OXIDASE"/>
    <property type="match status" value="1"/>
</dbReference>
<keyword evidence="11 15" id="KW-0492">Microsome</keyword>
<evidence type="ECO:0000313" key="17">
    <source>
        <dbReference type="EMBL" id="KAJ7380922.1"/>
    </source>
</evidence>
<dbReference type="EC" id="1.1.3.8" evidence="5 15"/>
<comment type="function">
    <text evidence="2 15">Oxidizes L-gulono-1,4-lactone to hydrogen peroxide and L-xylo-hexulonolactone which spontaneously isomerizes to L-ascorbate.</text>
</comment>
<keyword evidence="12" id="KW-0472">Membrane</keyword>
<dbReference type="PANTHER" id="PTHR43762:SF8">
    <property type="entry name" value="L-GULONOLACTONE OXIDASE"/>
    <property type="match status" value="1"/>
</dbReference>
<dbReference type="InterPro" id="IPR030654">
    <property type="entry name" value="Sugar_lactone_oxidase"/>
</dbReference>
<protein>
    <recommendedName>
        <fullName evidence="6 15">L-gulonolactone oxidase</fullName>
        <shortName evidence="15">LGO</shortName>
        <ecNumber evidence="5 15">1.1.3.8</ecNumber>
    </recommendedName>
</protein>
<dbReference type="NCBIfam" id="TIGR01678">
    <property type="entry name" value="FAD_lactone_ox"/>
    <property type="match status" value="1"/>
</dbReference>
<evidence type="ECO:0000313" key="18">
    <source>
        <dbReference type="Proteomes" id="UP001163046"/>
    </source>
</evidence>
<evidence type="ECO:0000256" key="3">
    <source>
        <dbReference type="ARBA" id="ARBA00004764"/>
    </source>
</evidence>
<dbReference type="Proteomes" id="UP001163046">
    <property type="component" value="Unassembled WGS sequence"/>
</dbReference>
<name>A0A9X0CYT0_9CNID</name>
<evidence type="ECO:0000256" key="6">
    <source>
        <dbReference type="ARBA" id="ARBA00017520"/>
    </source>
</evidence>
<keyword evidence="15" id="KW-0060">Ascorbate biosynthesis</keyword>
<dbReference type="Gene3D" id="3.30.43.10">
    <property type="entry name" value="Uridine Diphospho-n-acetylenolpyruvylglucosamine Reductase, domain 2"/>
    <property type="match status" value="1"/>
</dbReference>
<dbReference type="InterPro" id="IPR007173">
    <property type="entry name" value="ALO_C"/>
</dbReference>
<dbReference type="OrthoDB" id="610608at2759"/>
<dbReference type="InterPro" id="IPR010031">
    <property type="entry name" value="FAD_lactone_oxidase-like"/>
</dbReference>
<keyword evidence="7 15" id="KW-0285">Flavoprotein</keyword>
<dbReference type="Pfam" id="PF01565">
    <property type="entry name" value="FAD_binding_4"/>
    <property type="match status" value="1"/>
</dbReference>
<keyword evidence="18" id="KW-1185">Reference proteome</keyword>
<comment type="cofactor">
    <cofactor evidence="1 15">
        <name>FAD</name>
        <dbReference type="ChEBI" id="CHEBI:57692"/>
    </cofactor>
</comment>
<evidence type="ECO:0000256" key="11">
    <source>
        <dbReference type="ARBA" id="ARBA00022848"/>
    </source>
</evidence>
<dbReference type="InterPro" id="IPR006093">
    <property type="entry name" value="Oxy_OxRdtase_FAD_BS"/>
</dbReference>
<dbReference type="InterPro" id="IPR016166">
    <property type="entry name" value="FAD-bd_PCMH"/>
</dbReference>
<gene>
    <name evidence="17" type="ORF">OS493_004507</name>
</gene>
<comment type="subcellular location">
    <subcellularLocation>
        <location evidence="15">Microsome membrane</location>
        <topology evidence="15">Single-pass membrane protein</topology>
    </subcellularLocation>
    <subcellularLocation>
        <location evidence="15">Endoplasmic reticulum membrane</location>
        <topology evidence="15">Single-pass membrane protein</topology>
    </subcellularLocation>
</comment>
<keyword evidence="10 15" id="KW-0274">FAD</keyword>
<dbReference type="Gene3D" id="3.30.465.10">
    <property type="match status" value="1"/>
</dbReference>
<evidence type="ECO:0000256" key="5">
    <source>
        <dbReference type="ARBA" id="ARBA00013121"/>
    </source>
</evidence>
<evidence type="ECO:0000256" key="13">
    <source>
        <dbReference type="ARBA" id="ARBA00023002"/>
    </source>
</evidence>
<keyword evidence="9 15" id="KW-0256">Endoplasmic reticulum</keyword>
<dbReference type="GO" id="GO:0050105">
    <property type="term" value="F:L-gulonolactone oxidase activity"/>
    <property type="evidence" value="ECO:0007669"/>
    <property type="project" value="UniProtKB-EC"/>
</dbReference>
<dbReference type="GO" id="GO:0005789">
    <property type="term" value="C:endoplasmic reticulum membrane"/>
    <property type="evidence" value="ECO:0007669"/>
    <property type="project" value="UniProtKB-SubCell"/>
</dbReference>
<evidence type="ECO:0000256" key="1">
    <source>
        <dbReference type="ARBA" id="ARBA00001974"/>
    </source>
</evidence>
<evidence type="ECO:0000256" key="4">
    <source>
        <dbReference type="ARBA" id="ARBA00005466"/>
    </source>
</evidence>
<comment type="catalytic activity">
    <reaction evidence="14 15">
        <text>L-gulono-1,4-lactone + O2 = L-ascorbate + H2O2 + H(+)</text>
        <dbReference type="Rhea" id="RHEA:32363"/>
        <dbReference type="ChEBI" id="CHEBI:15378"/>
        <dbReference type="ChEBI" id="CHEBI:15379"/>
        <dbReference type="ChEBI" id="CHEBI:16240"/>
        <dbReference type="ChEBI" id="CHEBI:17587"/>
        <dbReference type="ChEBI" id="CHEBI:38290"/>
        <dbReference type="EC" id="1.1.3.8"/>
    </reaction>
</comment>
<accession>A0A9X0CYT0</accession>
<dbReference type="PROSITE" id="PS51387">
    <property type="entry name" value="FAD_PCMH"/>
    <property type="match status" value="1"/>
</dbReference>
<keyword evidence="13 15" id="KW-0560">Oxidoreductase</keyword>
<evidence type="ECO:0000256" key="14">
    <source>
        <dbReference type="ARBA" id="ARBA00048083"/>
    </source>
</evidence>
<dbReference type="Gene3D" id="3.30.70.2520">
    <property type="match status" value="1"/>
</dbReference>
<evidence type="ECO:0000259" key="16">
    <source>
        <dbReference type="PROSITE" id="PS51387"/>
    </source>
</evidence>
<dbReference type="GO" id="GO:0071949">
    <property type="term" value="F:FAD binding"/>
    <property type="evidence" value="ECO:0007669"/>
    <property type="project" value="UniProtKB-UniRule"/>
</dbReference>
<evidence type="ECO:0000256" key="7">
    <source>
        <dbReference type="ARBA" id="ARBA00022630"/>
    </source>
</evidence>
<organism evidence="17 18">
    <name type="scientific">Desmophyllum pertusum</name>
    <dbReference type="NCBI Taxonomy" id="174260"/>
    <lineage>
        <taxon>Eukaryota</taxon>
        <taxon>Metazoa</taxon>
        <taxon>Cnidaria</taxon>
        <taxon>Anthozoa</taxon>
        <taxon>Hexacorallia</taxon>
        <taxon>Scleractinia</taxon>
        <taxon>Caryophylliina</taxon>
        <taxon>Caryophylliidae</taxon>
        <taxon>Desmophyllum</taxon>
    </lineage>
</organism>
<feature type="domain" description="FAD-binding PCMH-type" evidence="16">
    <location>
        <begin position="31"/>
        <end position="201"/>
    </location>
</feature>
<dbReference type="GO" id="GO:0019853">
    <property type="term" value="P:L-ascorbic acid biosynthetic process"/>
    <property type="evidence" value="ECO:0007669"/>
    <property type="project" value="UniProtKB-KW"/>
</dbReference>
<dbReference type="AlphaFoldDB" id="A0A9X0CYT0"/>
<sequence>MEHDFESGVEEVLARGRGQRGYKFTNWSTTYSCTPDLYFEPETIEDIREILQAAVKLRKSVRVVGGGHSPSDIVCTKGYMISLKNYKAVLEINHDKQQVTVQAGLTIVELNELLNDHGLALSTLSSVSEMSCAGTIGTCTHGTGKDFGLLATMVVALELMKADGEVIYCSRDQNKEIFLAALCSLGALGVILSVTWQCEPAFRLHQLCEPVTLEKTLENLETSLSSSEHFRFFWYPHTGYVTSYNVNRTNKPIEDNPSWFWDYAVGYYSLEFMLWLSSFVSPLVRFLNWGHFQLFQSKPRSRVNQSYKVFNFDCLFKQYVSEWAIPQNQTVYVLRELQSWFSDSGFNAHFPVEVRFVKKDDIYMSPCYEQDMCFINIISFRPYDKSIPHEKYWTFFEDLMMSVGGKPHWAKAHKCDVLANRETVP</sequence>